<dbReference type="Gene3D" id="3.80.10.10">
    <property type="entry name" value="Ribonuclease Inhibitor"/>
    <property type="match status" value="3"/>
</dbReference>
<dbReference type="InterPro" id="IPR051341">
    <property type="entry name" value="Zyg-11_UBL_adapter"/>
</dbReference>
<keyword evidence="3" id="KW-1185">Reference proteome</keyword>
<accession>A0A512M4V8</accession>
<dbReference type="PANTHER" id="PTHR12904:SF23">
    <property type="entry name" value="PROTEIN ZER-1 HOMOLOG"/>
    <property type="match status" value="1"/>
</dbReference>
<sequence length="294" mass="31874">MRLPYLLLLLSFITSHVSAAPDAAALTSLGAKITETGGVITQVQVKCDAFTEADFRTLGSFTTLKKLSISGKTITDTTLPLLSGLTELEEISTDGVQLTDEGYKSFTAFTKLRSLAFFHPAFRSEKFTGSGLAYLKALPNLERLTFAGSTAGDTAMEAIGQLTQLREFRTWHTAQTQAGNAHLVKLTNLRGLRIGQRLPNWGKDSPVSFDDSTMATLAQIKTLESLELTEARLTAAIIPHLQALPKLAKLKIQTVDIPAADVEKIKAALPNVKVDHEPISEADVQATLVKKLRL</sequence>
<protein>
    <recommendedName>
        <fullName evidence="4">G protein-coupled receptor LGR4</fullName>
    </recommendedName>
</protein>
<dbReference type="PANTHER" id="PTHR12904">
    <property type="match status" value="1"/>
</dbReference>
<proteinExistence type="predicted"/>
<dbReference type="InterPro" id="IPR032675">
    <property type="entry name" value="LRR_dom_sf"/>
</dbReference>
<feature type="chain" id="PRO_5021915990" description="G protein-coupled receptor LGR4" evidence="1">
    <location>
        <begin position="20"/>
        <end position="294"/>
    </location>
</feature>
<evidence type="ECO:0008006" key="4">
    <source>
        <dbReference type="Google" id="ProtNLM"/>
    </source>
</evidence>
<name>A0A512M4V8_9BACT</name>
<dbReference type="AlphaFoldDB" id="A0A512M4V8"/>
<reference evidence="2 3" key="1">
    <citation type="submission" date="2019-07" db="EMBL/GenBank/DDBJ databases">
        <title>Whole genome shotgun sequence of Brevifollis gellanilyticus NBRC 108608.</title>
        <authorList>
            <person name="Hosoyama A."/>
            <person name="Uohara A."/>
            <person name="Ohji S."/>
            <person name="Ichikawa N."/>
        </authorList>
    </citation>
    <scope>NUCLEOTIDE SEQUENCE [LARGE SCALE GENOMIC DNA]</scope>
    <source>
        <strain evidence="2 3">NBRC 108608</strain>
    </source>
</reference>
<keyword evidence="1" id="KW-0732">Signal</keyword>
<evidence type="ECO:0000256" key="1">
    <source>
        <dbReference type="SAM" id="SignalP"/>
    </source>
</evidence>
<dbReference type="RefSeq" id="WP_146849229.1">
    <property type="nucleotide sequence ID" value="NZ_BKAG01000005.1"/>
</dbReference>
<dbReference type="EMBL" id="BKAG01000005">
    <property type="protein sequence ID" value="GEP41770.1"/>
    <property type="molecule type" value="Genomic_DNA"/>
</dbReference>
<feature type="signal peptide" evidence="1">
    <location>
        <begin position="1"/>
        <end position="19"/>
    </location>
</feature>
<gene>
    <name evidence="2" type="ORF">BGE01nite_10610</name>
</gene>
<organism evidence="2 3">
    <name type="scientific">Brevifollis gellanilyticus</name>
    <dbReference type="NCBI Taxonomy" id="748831"/>
    <lineage>
        <taxon>Bacteria</taxon>
        <taxon>Pseudomonadati</taxon>
        <taxon>Verrucomicrobiota</taxon>
        <taxon>Verrucomicrobiia</taxon>
        <taxon>Verrucomicrobiales</taxon>
        <taxon>Verrucomicrobiaceae</taxon>
    </lineage>
</organism>
<comment type="caution">
    <text evidence="2">The sequence shown here is derived from an EMBL/GenBank/DDBJ whole genome shotgun (WGS) entry which is preliminary data.</text>
</comment>
<dbReference type="OrthoDB" id="184989at2"/>
<dbReference type="Proteomes" id="UP000321577">
    <property type="component" value="Unassembled WGS sequence"/>
</dbReference>
<dbReference type="SUPFAM" id="SSF52047">
    <property type="entry name" value="RNI-like"/>
    <property type="match status" value="1"/>
</dbReference>
<evidence type="ECO:0000313" key="3">
    <source>
        <dbReference type="Proteomes" id="UP000321577"/>
    </source>
</evidence>
<evidence type="ECO:0000313" key="2">
    <source>
        <dbReference type="EMBL" id="GEP41770.1"/>
    </source>
</evidence>